<feature type="domain" description="Peptidase S1" evidence="5">
    <location>
        <begin position="22"/>
        <end position="245"/>
    </location>
</feature>
<dbReference type="KEGG" id="pss:102455240"/>
<evidence type="ECO:0000256" key="1">
    <source>
        <dbReference type="ARBA" id="ARBA00022729"/>
    </source>
</evidence>
<name>K7FLY8_PELSI</name>
<dbReference type="Gene3D" id="2.40.10.10">
    <property type="entry name" value="Trypsin-like serine proteases"/>
    <property type="match status" value="2"/>
</dbReference>
<sequence length="245" mass="26435">MLILVLLSAAFLLPPGAGAGEIIGGWEAKPHSRPYMAYLLRQLEGKAYICGGFLVKPNVVLTAAHCKGDRITVILGAHNIRQWEPSWQVIQVRQQIRHTQYESKTSKNDIMLLQLSRNATLTKEVGLINLTTANGTASPNSVCSVAGWGMTSLTRGTRTLREVNLTVIADVHCQKRYRYYYPSSMLCAGLPGSPGSFYVGDSGGPLVCGGVAEGIVSFGVNNSTAPPVGLTRISHFVPWIKANLP</sequence>
<keyword evidence="2" id="KW-0865">Zymogen</keyword>
<dbReference type="GO" id="GO:0004252">
    <property type="term" value="F:serine-type endopeptidase activity"/>
    <property type="evidence" value="ECO:0007669"/>
    <property type="project" value="InterPro"/>
</dbReference>
<proteinExistence type="predicted"/>
<dbReference type="Proteomes" id="UP000007267">
    <property type="component" value="Unassembled WGS sequence"/>
</dbReference>
<dbReference type="HOGENOM" id="CLU_006842_1_0_1"/>
<evidence type="ECO:0000313" key="7">
    <source>
        <dbReference type="Proteomes" id="UP000007267"/>
    </source>
</evidence>
<dbReference type="PRINTS" id="PR00722">
    <property type="entry name" value="CHYMOTRYPSIN"/>
</dbReference>
<dbReference type="SMART" id="SM00020">
    <property type="entry name" value="Tryp_SPc"/>
    <property type="match status" value="1"/>
</dbReference>
<dbReference type="GO" id="GO:0005737">
    <property type="term" value="C:cytoplasm"/>
    <property type="evidence" value="ECO:0007669"/>
    <property type="project" value="TreeGrafter"/>
</dbReference>
<dbReference type="InterPro" id="IPR043504">
    <property type="entry name" value="Peptidase_S1_PA_chymotrypsin"/>
</dbReference>
<reference evidence="7" key="1">
    <citation type="submission" date="2011-10" db="EMBL/GenBank/DDBJ databases">
        <authorList>
            <consortium name="Soft-shell Turtle Genome Consortium"/>
        </authorList>
    </citation>
    <scope>NUCLEOTIDE SEQUENCE [LARGE SCALE GENOMIC DNA]</scope>
    <source>
        <strain evidence="7">Daiwa-1</strain>
    </source>
</reference>
<evidence type="ECO:0000313" key="6">
    <source>
        <dbReference type="Ensembl" id="ENSPSIP00000009048.1"/>
    </source>
</evidence>
<dbReference type="GeneTree" id="ENSGT01030000234551"/>
<dbReference type="OrthoDB" id="5565075at2759"/>
<dbReference type="Pfam" id="PF00089">
    <property type="entry name" value="Trypsin"/>
    <property type="match status" value="1"/>
</dbReference>
<dbReference type="Ensembl" id="ENSPSIT00000009094.1">
    <property type="protein sequence ID" value="ENSPSIP00000009048.1"/>
    <property type="gene ID" value="ENSPSIG00000008197.1"/>
</dbReference>
<keyword evidence="7" id="KW-1185">Reference proteome</keyword>
<dbReference type="InterPro" id="IPR018114">
    <property type="entry name" value="TRYPSIN_HIS"/>
</dbReference>
<evidence type="ECO:0000256" key="3">
    <source>
        <dbReference type="ARBA" id="ARBA00023157"/>
    </source>
</evidence>
<dbReference type="PANTHER" id="PTHR24271">
    <property type="entry name" value="KALLIKREIN-RELATED"/>
    <property type="match status" value="1"/>
</dbReference>
<dbReference type="CDD" id="cd00190">
    <property type="entry name" value="Tryp_SPc"/>
    <property type="match status" value="1"/>
</dbReference>
<accession>K7FLY8</accession>
<dbReference type="RefSeq" id="XP_025042223.1">
    <property type="nucleotide sequence ID" value="XM_025186438.1"/>
</dbReference>
<dbReference type="AlphaFoldDB" id="K7FLY8"/>
<dbReference type="PROSITE" id="PS50240">
    <property type="entry name" value="TRYPSIN_DOM"/>
    <property type="match status" value="1"/>
</dbReference>
<dbReference type="GO" id="GO:0006508">
    <property type="term" value="P:proteolysis"/>
    <property type="evidence" value="ECO:0007669"/>
    <property type="project" value="InterPro"/>
</dbReference>
<dbReference type="EMBL" id="AGCU01110610">
    <property type="status" value="NOT_ANNOTATED_CDS"/>
    <property type="molecule type" value="Genomic_DNA"/>
</dbReference>
<reference evidence="7" key="2">
    <citation type="journal article" date="2013" name="Nat. Genet.">
        <title>The draft genomes of soft-shell turtle and green sea turtle yield insights into the development and evolution of the turtle-specific body plan.</title>
        <authorList>
            <person name="Wang Z."/>
            <person name="Pascual-Anaya J."/>
            <person name="Zadissa A."/>
            <person name="Li W."/>
            <person name="Niimura Y."/>
            <person name="Huang Z."/>
            <person name="Li C."/>
            <person name="White S."/>
            <person name="Xiong Z."/>
            <person name="Fang D."/>
            <person name="Wang B."/>
            <person name="Ming Y."/>
            <person name="Chen Y."/>
            <person name="Zheng Y."/>
            <person name="Kuraku S."/>
            <person name="Pignatelli M."/>
            <person name="Herrero J."/>
            <person name="Beal K."/>
            <person name="Nozawa M."/>
            <person name="Li Q."/>
            <person name="Wang J."/>
            <person name="Zhang H."/>
            <person name="Yu L."/>
            <person name="Shigenobu S."/>
            <person name="Wang J."/>
            <person name="Liu J."/>
            <person name="Flicek P."/>
            <person name="Searle S."/>
            <person name="Wang J."/>
            <person name="Kuratani S."/>
            <person name="Yin Y."/>
            <person name="Aken B."/>
            <person name="Zhang G."/>
            <person name="Irie N."/>
        </authorList>
    </citation>
    <scope>NUCLEOTIDE SEQUENCE [LARGE SCALE GENOMIC DNA]</scope>
    <source>
        <strain evidence="7">Daiwa-1</strain>
    </source>
</reference>
<dbReference type="SUPFAM" id="SSF50494">
    <property type="entry name" value="Trypsin-like serine proteases"/>
    <property type="match status" value="1"/>
</dbReference>
<dbReference type="InterPro" id="IPR001314">
    <property type="entry name" value="Peptidase_S1A"/>
</dbReference>
<dbReference type="STRING" id="13735.ENSPSIP00000009048"/>
<dbReference type="PANTHER" id="PTHR24271:SF81">
    <property type="entry name" value="GRANZYME B"/>
    <property type="match status" value="1"/>
</dbReference>
<feature type="signal peptide" evidence="4">
    <location>
        <begin position="1"/>
        <end position="19"/>
    </location>
</feature>
<keyword evidence="1 4" id="KW-0732">Signal</keyword>
<dbReference type="InterPro" id="IPR009003">
    <property type="entry name" value="Peptidase_S1_PA"/>
</dbReference>
<reference evidence="6" key="4">
    <citation type="submission" date="2025-09" db="UniProtKB">
        <authorList>
            <consortium name="Ensembl"/>
        </authorList>
    </citation>
    <scope>IDENTIFICATION</scope>
</reference>
<evidence type="ECO:0000256" key="4">
    <source>
        <dbReference type="SAM" id="SignalP"/>
    </source>
</evidence>
<dbReference type="eggNOG" id="KOG3627">
    <property type="taxonomic scope" value="Eukaryota"/>
</dbReference>
<dbReference type="OMA" id="NIRQWEP"/>
<keyword evidence="3" id="KW-1015">Disulfide bond</keyword>
<feature type="chain" id="PRO_5003905412" evidence="4">
    <location>
        <begin position="20"/>
        <end position="245"/>
    </location>
</feature>
<organism evidence="6 7">
    <name type="scientific">Pelodiscus sinensis</name>
    <name type="common">Chinese softshell turtle</name>
    <name type="synonym">Trionyx sinensis</name>
    <dbReference type="NCBI Taxonomy" id="13735"/>
    <lineage>
        <taxon>Eukaryota</taxon>
        <taxon>Metazoa</taxon>
        <taxon>Chordata</taxon>
        <taxon>Craniata</taxon>
        <taxon>Vertebrata</taxon>
        <taxon>Euteleostomi</taxon>
        <taxon>Archelosauria</taxon>
        <taxon>Testudinata</taxon>
        <taxon>Testudines</taxon>
        <taxon>Cryptodira</taxon>
        <taxon>Trionychia</taxon>
        <taxon>Trionychidae</taxon>
        <taxon>Pelodiscus</taxon>
    </lineage>
</organism>
<evidence type="ECO:0000256" key="2">
    <source>
        <dbReference type="ARBA" id="ARBA00023145"/>
    </source>
</evidence>
<protein>
    <submittedName>
        <fullName evidence="6">Duodenase-1-like</fullName>
    </submittedName>
</protein>
<dbReference type="PROSITE" id="PS00134">
    <property type="entry name" value="TRYPSIN_HIS"/>
    <property type="match status" value="1"/>
</dbReference>
<dbReference type="InterPro" id="IPR001254">
    <property type="entry name" value="Trypsin_dom"/>
</dbReference>
<reference evidence="6" key="3">
    <citation type="submission" date="2025-08" db="UniProtKB">
        <authorList>
            <consortium name="Ensembl"/>
        </authorList>
    </citation>
    <scope>IDENTIFICATION</scope>
</reference>
<dbReference type="FunFam" id="2.40.10.10:FF:000005">
    <property type="entry name" value="Serine protease 37"/>
    <property type="match status" value="1"/>
</dbReference>
<evidence type="ECO:0000259" key="5">
    <source>
        <dbReference type="PROSITE" id="PS50240"/>
    </source>
</evidence>